<evidence type="ECO:0000256" key="6">
    <source>
        <dbReference type="ARBA" id="ARBA00023163"/>
    </source>
</evidence>
<accession>A0A6A6FBZ4</accession>
<dbReference type="Proteomes" id="UP000799539">
    <property type="component" value="Unassembled WGS sequence"/>
</dbReference>
<feature type="domain" description="BRCT" evidence="12">
    <location>
        <begin position="22"/>
        <end position="92"/>
    </location>
</feature>
<dbReference type="GO" id="GO:0042162">
    <property type="term" value="F:telomeric DNA binding"/>
    <property type="evidence" value="ECO:0007669"/>
    <property type="project" value="TreeGrafter"/>
</dbReference>
<keyword evidence="5" id="KW-0010">Activator</keyword>
<comment type="function">
    <text evidence="8">Involved in the regulation of telomere length, clustering and has a specific role in telomere position effect (TPE).</text>
</comment>
<feature type="domain" description="TRF2-interacting telomeric protein/Rap1 C-terminal" evidence="11">
    <location>
        <begin position="337"/>
        <end position="418"/>
    </location>
</feature>
<dbReference type="OrthoDB" id="435460at2759"/>
<evidence type="ECO:0000313" key="14">
    <source>
        <dbReference type="Proteomes" id="UP000799539"/>
    </source>
</evidence>
<sequence length="424" mass="47112">MAGGSVVVRDASTEYRPSTAVTLFADLSFFCLQKLPTRSQLIRDIQANGGRVVKDEKLADYIIADHARKDAPPGSYSWTLVTTAIAHGALPDPAEHYAGPRPGSIRDLGSAIPGKTTRTPFTHEEDKQLWQWVEQEKSRGGTVKGNDIYKRLEQVNPRHTFQSWRDRYLKKLMANPPTGMEPAVLASAAPSPPTALDRDNEEEQETGPPAKLDEPERPEYDTPRRKAPVIEISSTSIPSSPVSDFEGRTYDWRVNRPLRTQEIDTAEAQLADLSMPLPLDTDDEEGDEDAGHERAAHDLVHTIEQHASSQAIRADSPTPVLETDDDAVQLKSWMATMQVRGHDESAIIQAAKCTSLQLELAELVLMHIRGGKGVPNDVPGVWTEYEDEQLEGGNARAIRLLENKHGWDACRTRLDYLEKYRDAA</sequence>
<feature type="domain" description="TERF2-interacting telomeric protein 1 Myb" evidence="10">
    <location>
        <begin position="121"/>
        <end position="176"/>
    </location>
</feature>
<dbReference type="PANTHER" id="PTHR16466">
    <property type="entry name" value="TELOMERE REPEAT-BINDING FACTOR 2-INTERACTING PROTEIN 1"/>
    <property type="match status" value="1"/>
</dbReference>
<dbReference type="InterPro" id="IPR015010">
    <property type="entry name" value="TERF2IP_Myb"/>
</dbReference>
<dbReference type="Gene3D" id="1.10.10.2170">
    <property type="match status" value="1"/>
</dbReference>
<dbReference type="Gene3D" id="1.10.10.60">
    <property type="entry name" value="Homeodomain-like"/>
    <property type="match status" value="1"/>
</dbReference>
<dbReference type="GO" id="GO:0031848">
    <property type="term" value="P:protection from non-homologous end joining at telomere"/>
    <property type="evidence" value="ECO:0007669"/>
    <property type="project" value="TreeGrafter"/>
</dbReference>
<evidence type="ECO:0000313" key="13">
    <source>
        <dbReference type="EMBL" id="KAF2210828.1"/>
    </source>
</evidence>
<dbReference type="EMBL" id="ML992679">
    <property type="protein sequence ID" value="KAF2210828.1"/>
    <property type="molecule type" value="Genomic_DNA"/>
</dbReference>
<dbReference type="InterPro" id="IPR009057">
    <property type="entry name" value="Homeodomain-like_sf"/>
</dbReference>
<dbReference type="SUPFAM" id="SSF46689">
    <property type="entry name" value="Homeodomain-like"/>
    <property type="match status" value="1"/>
</dbReference>
<feature type="compositionally biased region" description="Basic and acidic residues" evidence="9">
    <location>
        <begin position="211"/>
        <end position="224"/>
    </location>
</feature>
<proteinExistence type="inferred from homology"/>
<keyword evidence="3 8" id="KW-0779">Telomere</keyword>
<evidence type="ECO:0000256" key="4">
    <source>
        <dbReference type="ARBA" id="ARBA00023015"/>
    </source>
</evidence>
<dbReference type="InterPro" id="IPR039595">
    <property type="entry name" value="TE2IP/Rap1"/>
</dbReference>
<name>A0A6A6FBZ4_9PEZI</name>
<dbReference type="CDD" id="cd11655">
    <property type="entry name" value="rap1_myb-like"/>
    <property type="match status" value="1"/>
</dbReference>
<dbReference type="InterPro" id="IPR021661">
    <property type="entry name" value="Rap1_C"/>
</dbReference>
<evidence type="ECO:0000256" key="7">
    <source>
        <dbReference type="ARBA" id="ARBA00023242"/>
    </source>
</evidence>
<evidence type="ECO:0000256" key="9">
    <source>
        <dbReference type="SAM" id="MobiDB-lite"/>
    </source>
</evidence>
<dbReference type="GO" id="GO:0070187">
    <property type="term" value="C:shelterin complex"/>
    <property type="evidence" value="ECO:0007669"/>
    <property type="project" value="TreeGrafter"/>
</dbReference>
<keyword evidence="7 8" id="KW-0539">Nucleus</keyword>
<comment type="subunit">
    <text evidence="8">Homodimer.</text>
</comment>
<dbReference type="Pfam" id="PF08914">
    <property type="entry name" value="Myb_Rap1"/>
    <property type="match status" value="1"/>
</dbReference>
<evidence type="ECO:0000256" key="2">
    <source>
        <dbReference type="ARBA" id="ARBA00022454"/>
    </source>
</evidence>
<evidence type="ECO:0000256" key="5">
    <source>
        <dbReference type="ARBA" id="ARBA00023159"/>
    </source>
</evidence>
<keyword evidence="6" id="KW-0804">Transcription</keyword>
<dbReference type="AlphaFoldDB" id="A0A6A6FBZ4"/>
<dbReference type="GO" id="GO:0010833">
    <property type="term" value="P:telomere maintenance via telomere lengthening"/>
    <property type="evidence" value="ECO:0007669"/>
    <property type="project" value="UniProtKB-UniRule"/>
</dbReference>
<dbReference type="Pfam" id="PF16589">
    <property type="entry name" value="BRCT_2"/>
    <property type="match status" value="1"/>
</dbReference>
<evidence type="ECO:0000259" key="11">
    <source>
        <dbReference type="Pfam" id="PF11626"/>
    </source>
</evidence>
<evidence type="ECO:0000256" key="3">
    <source>
        <dbReference type="ARBA" id="ARBA00022895"/>
    </source>
</evidence>
<reference evidence="13" key="1">
    <citation type="journal article" date="2020" name="Stud. Mycol.">
        <title>101 Dothideomycetes genomes: a test case for predicting lifestyles and emergence of pathogens.</title>
        <authorList>
            <person name="Haridas S."/>
            <person name="Albert R."/>
            <person name="Binder M."/>
            <person name="Bloem J."/>
            <person name="Labutti K."/>
            <person name="Salamov A."/>
            <person name="Andreopoulos B."/>
            <person name="Baker S."/>
            <person name="Barry K."/>
            <person name="Bills G."/>
            <person name="Bluhm B."/>
            <person name="Cannon C."/>
            <person name="Castanera R."/>
            <person name="Culley D."/>
            <person name="Daum C."/>
            <person name="Ezra D."/>
            <person name="Gonzalez J."/>
            <person name="Henrissat B."/>
            <person name="Kuo A."/>
            <person name="Liang C."/>
            <person name="Lipzen A."/>
            <person name="Lutzoni F."/>
            <person name="Magnuson J."/>
            <person name="Mondo S."/>
            <person name="Nolan M."/>
            <person name="Ohm R."/>
            <person name="Pangilinan J."/>
            <person name="Park H.-J."/>
            <person name="Ramirez L."/>
            <person name="Alfaro M."/>
            <person name="Sun H."/>
            <person name="Tritt A."/>
            <person name="Yoshinaga Y."/>
            <person name="Zwiers L.-H."/>
            <person name="Turgeon B."/>
            <person name="Goodwin S."/>
            <person name="Spatafora J."/>
            <person name="Crous P."/>
            <person name="Grigoriev I."/>
        </authorList>
    </citation>
    <scope>NUCLEOTIDE SEQUENCE</scope>
    <source>
        <strain evidence="13">SCOH1-5</strain>
    </source>
</reference>
<dbReference type="InterPro" id="IPR001357">
    <property type="entry name" value="BRCT_dom"/>
</dbReference>
<keyword evidence="2 8" id="KW-0158">Chromosome</keyword>
<dbReference type="Pfam" id="PF11626">
    <property type="entry name" value="Rap1_C"/>
    <property type="match status" value="1"/>
</dbReference>
<organism evidence="13 14">
    <name type="scientific">Cercospora zeae-maydis SCOH1-5</name>
    <dbReference type="NCBI Taxonomy" id="717836"/>
    <lineage>
        <taxon>Eukaryota</taxon>
        <taxon>Fungi</taxon>
        <taxon>Dikarya</taxon>
        <taxon>Ascomycota</taxon>
        <taxon>Pezizomycotina</taxon>
        <taxon>Dothideomycetes</taxon>
        <taxon>Dothideomycetidae</taxon>
        <taxon>Mycosphaerellales</taxon>
        <taxon>Mycosphaerellaceae</taxon>
        <taxon>Cercospora</taxon>
    </lineage>
</organism>
<dbReference type="PANTHER" id="PTHR16466:SF6">
    <property type="entry name" value="TELOMERIC REPEAT-BINDING FACTOR 2-INTERACTING PROTEIN 1"/>
    <property type="match status" value="1"/>
</dbReference>
<gene>
    <name evidence="13" type="ORF">CERZMDRAFT_44672</name>
</gene>
<comment type="similarity">
    <text evidence="1 8">Belongs to the RAP1 family.</text>
</comment>
<evidence type="ECO:0000259" key="10">
    <source>
        <dbReference type="Pfam" id="PF08914"/>
    </source>
</evidence>
<dbReference type="InterPro" id="IPR038104">
    <property type="entry name" value="Rap1_C_sf"/>
</dbReference>
<evidence type="ECO:0000259" key="12">
    <source>
        <dbReference type="Pfam" id="PF16589"/>
    </source>
</evidence>
<comment type="subcellular location">
    <subcellularLocation>
        <location evidence="8">Nucleus</location>
    </subcellularLocation>
    <subcellularLocation>
        <location evidence="8">Chromosome</location>
        <location evidence="8">Telomere</location>
    </subcellularLocation>
</comment>
<feature type="region of interest" description="Disordered" evidence="9">
    <location>
        <begin position="179"/>
        <end position="230"/>
    </location>
</feature>
<evidence type="ECO:0000256" key="8">
    <source>
        <dbReference type="RuleBase" id="RU367107"/>
    </source>
</evidence>
<protein>
    <recommendedName>
        <fullName evidence="8">DNA-binding protein RAP1</fullName>
    </recommendedName>
</protein>
<evidence type="ECO:0000256" key="1">
    <source>
        <dbReference type="ARBA" id="ARBA00010467"/>
    </source>
</evidence>
<keyword evidence="14" id="KW-1185">Reference proteome</keyword>
<keyword evidence="4" id="KW-0805">Transcription regulation</keyword>